<comment type="caution">
    <text evidence="2">The sequence shown here is derived from an EMBL/GenBank/DDBJ whole genome shotgun (WGS) entry which is preliminary data.</text>
</comment>
<accession>A0A921JQQ7</accession>
<organism evidence="2 3">
    <name type="scientific">Tessaracoccus flavescens</name>
    <dbReference type="NCBI Taxonomy" id="399497"/>
    <lineage>
        <taxon>Bacteria</taxon>
        <taxon>Bacillati</taxon>
        <taxon>Actinomycetota</taxon>
        <taxon>Actinomycetes</taxon>
        <taxon>Propionibacteriales</taxon>
        <taxon>Propionibacteriaceae</taxon>
        <taxon>Tessaracoccus</taxon>
    </lineage>
</organism>
<dbReference type="EMBL" id="DYZF01000123">
    <property type="protein sequence ID" value="HJE51322.1"/>
    <property type="molecule type" value="Genomic_DNA"/>
</dbReference>
<reference evidence="2" key="1">
    <citation type="journal article" date="2021" name="PeerJ">
        <title>Extensive microbial diversity within the chicken gut microbiome revealed by metagenomics and culture.</title>
        <authorList>
            <person name="Gilroy R."/>
            <person name="Ravi A."/>
            <person name="Getino M."/>
            <person name="Pursley I."/>
            <person name="Horton D.L."/>
            <person name="Alikhan N.F."/>
            <person name="Baker D."/>
            <person name="Gharbi K."/>
            <person name="Hall N."/>
            <person name="Watson M."/>
            <person name="Adriaenssens E.M."/>
            <person name="Foster-Nyarko E."/>
            <person name="Jarju S."/>
            <person name="Secka A."/>
            <person name="Antonio M."/>
            <person name="Oren A."/>
            <person name="Chaudhuri R.R."/>
            <person name="La Ragione R."/>
            <person name="Hildebrand F."/>
            <person name="Pallen M.J."/>
        </authorList>
    </citation>
    <scope>NUCLEOTIDE SEQUENCE</scope>
    <source>
        <strain evidence="2">ChiGjej3B3-7470</strain>
    </source>
</reference>
<dbReference type="InterPro" id="IPR025443">
    <property type="entry name" value="DUF4307"/>
</dbReference>
<reference evidence="2" key="2">
    <citation type="submission" date="2021-09" db="EMBL/GenBank/DDBJ databases">
        <authorList>
            <person name="Gilroy R."/>
        </authorList>
    </citation>
    <scope>NUCLEOTIDE SEQUENCE</scope>
    <source>
        <strain evidence="2">ChiGjej3B3-7470</strain>
    </source>
</reference>
<proteinExistence type="predicted"/>
<keyword evidence="1" id="KW-0812">Transmembrane</keyword>
<name>A0A921JQQ7_9ACTN</name>
<feature type="transmembrane region" description="Helical" evidence="1">
    <location>
        <begin position="20"/>
        <end position="42"/>
    </location>
</feature>
<evidence type="ECO:0000256" key="1">
    <source>
        <dbReference type="SAM" id="Phobius"/>
    </source>
</evidence>
<gene>
    <name evidence="2" type="ORF">K8V15_04990</name>
</gene>
<dbReference type="Proteomes" id="UP000712713">
    <property type="component" value="Unassembled WGS sequence"/>
</dbReference>
<evidence type="ECO:0000313" key="2">
    <source>
        <dbReference type="EMBL" id="HJE51322.1"/>
    </source>
</evidence>
<keyword evidence="1" id="KW-0472">Membrane</keyword>
<protein>
    <submittedName>
        <fullName evidence="2">DUF4307 domain-containing protein</fullName>
    </submittedName>
</protein>
<dbReference type="AlphaFoldDB" id="A0A921JQQ7"/>
<evidence type="ECO:0000313" key="3">
    <source>
        <dbReference type="Proteomes" id="UP000712713"/>
    </source>
</evidence>
<keyword evidence="1" id="KW-1133">Transmembrane helix</keyword>
<dbReference type="Pfam" id="PF14155">
    <property type="entry name" value="DUF4307"/>
    <property type="match status" value="1"/>
</dbReference>
<sequence length="132" mass="14026">MTDDEARIAARYPKASWTDYVLGGGAVVTLIVIIVLVAISGLERSNPPVVAMVRGFEVTSPSELTAELVVQRKDPSDAVECRVYAQAQSYETVAEDTVEVGPGTEKLTAVNVTLKTIKEATSISIDACRLAG</sequence>